<feature type="compositionally biased region" description="Basic and acidic residues" evidence="1">
    <location>
        <begin position="309"/>
        <end position="322"/>
    </location>
</feature>
<reference evidence="3" key="1">
    <citation type="journal article" date="2014" name="Proc. Natl. Acad. Sci. U.S.A.">
        <title>Extensive sampling of basidiomycete genomes demonstrates inadequacy of the white-rot/brown-rot paradigm for wood decay fungi.</title>
        <authorList>
            <person name="Riley R."/>
            <person name="Salamov A.A."/>
            <person name="Brown D.W."/>
            <person name="Nagy L.G."/>
            <person name="Floudas D."/>
            <person name="Held B.W."/>
            <person name="Levasseur A."/>
            <person name="Lombard V."/>
            <person name="Morin E."/>
            <person name="Otillar R."/>
            <person name="Lindquist E.A."/>
            <person name="Sun H."/>
            <person name="LaButti K.M."/>
            <person name="Schmutz J."/>
            <person name="Jabbour D."/>
            <person name="Luo H."/>
            <person name="Baker S.E."/>
            <person name="Pisabarro A.G."/>
            <person name="Walton J.D."/>
            <person name="Blanchette R.A."/>
            <person name="Henrissat B."/>
            <person name="Martin F."/>
            <person name="Cullen D."/>
            <person name="Hibbett D.S."/>
            <person name="Grigoriev I.V."/>
        </authorList>
    </citation>
    <scope>NUCLEOTIDE SEQUENCE [LARGE SCALE GENOMIC DNA]</scope>
    <source>
        <strain evidence="3">MUCL 33604</strain>
    </source>
</reference>
<feature type="compositionally biased region" description="Low complexity" evidence="1">
    <location>
        <begin position="118"/>
        <end position="129"/>
    </location>
</feature>
<gene>
    <name evidence="2" type="ORF">JAAARDRAFT_200735</name>
</gene>
<feature type="region of interest" description="Disordered" evidence="1">
    <location>
        <begin position="118"/>
        <end position="162"/>
    </location>
</feature>
<dbReference type="AlphaFoldDB" id="A0A067P492"/>
<keyword evidence="3" id="KW-1185">Reference proteome</keyword>
<feature type="compositionally biased region" description="Basic and acidic residues" evidence="1">
    <location>
        <begin position="61"/>
        <end position="76"/>
    </location>
</feature>
<evidence type="ECO:0000313" key="3">
    <source>
        <dbReference type="Proteomes" id="UP000027265"/>
    </source>
</evidence>
<feature type="compositionally biased region" description="Acidic residues" evidence="1">
    <location>
        <begin position="324"/>
        <end position="338"/>
    </location>
</feature>
<dbReference type="Proteomes" id="UP000027265">
    <property type="component" value="Unassembled WGS sequence"/>
</dbReference>
<feature type="region of interest" description="Disordered" evidence="1">
    <location>
        <begin position="304"/>
        <end position="349"/>
    </location>
</feature>
<name>A0A067P492_9AGAM</name>
<dbReference type="EMBL" id="KL197780">
    <property type="protein sequence ID" value="KDQ49574.1"/>
    <property type="molecule type" value="Genomic_DNA"/>
</dbReference>
<dbReference type="HOGENOM" id="CLU_752398_0_0_1"/>
<evidence type="ECO:0000313" key="2">
    <source>
        <dbReference type="EMBL" id="KDQ49574.1"/>
    </source>
</evidence>
<evidence type="ECO:0000256" key="1">
    <source>
        <dbReference type="SAM" id="MobiDB-lite"/>
    </source>
</evidence>
<proteinExistence type="predicted"/>
<protein>
    <submittedName>
        <fullName evidence="2">Uncharacterized protein</fullName>
    </submittedName>
</protein>
<organism evidence="2 3">
    <name type="scientific">Jaapia argillacea MUCL 33604</name>
    <dbReference type="NCBI Taxonomy" id="933084"/>
    <lineage>
        <taxon>Eukaryota</taxon>
        <taxon>Fungi</taxon>
        <taxon>Dikarya</taxon>
        <taxon>Basidiomycota</taxon>
        <taxon>Agaricomycotina</taxon>
        <taxon>Agaricomycetes</taxon>
        <taxon>Agaricomycetidae</taxon>
        <taxon>Jaapiales</taxon>
        <taxon>Jaapiaceae</taxon>
        <taxon>Jaapia</taxon>
    </lineage>
</organism>
<dbReference type="InParanoid" id="A0A067P492"/>
<feature type="region of interest" description="Disordered" evidence="1">
    <location>
        <begin position="33"/>
        <end position="76"/>
    </location>
</feature>
<accession>A0A067P492</accession>
<sequence length="368" mass="39611">MEQQNDEPMMRRLFLNNTFRTVSSLNNTENFSSIIPGGRLPGTKNKPGHKAGGAQENAGCKGKEKEVQVQVEDRGEGSSFRVHALLTMLSESIPQSGSGPKERLTPLFLRISKTLSTPSISSTLPAPSSSLPPPVVDSRKRPHSPDLASGDETEENTHPPNLDIHTAKFASSNLVSLGDETEPQINLNESIRPTNMPPFVDSSSSEVIPAAHASADVRSLPWHSREFLSSSSNMPSFVDSSSSEVIPATHTGADVRYLSQCGSKFLSSSSFDADMALIPAESNESGPTGHNEVDAPLLECDAGVNSLNHESDGSDDESHISSDAESEDDEDDDKDPGDEQSFHQFNEETQNVAGVIKTYLLGLKEKLV</sequence>